<comment type="similarity">
    <text evidence="9">Belongs to the TatB family.</text>
</comment>
<proteinExistence type="inferred from homology"/>
<evidence type="ECO:0000256" key="7">
    <source>
        <dbReference type="ARBA" id="ARBA00023010"/>
    </source>
</evidence>
<evidence type="ECO:0000256" key="5">
    <source>
        <dbReference type="ARBA" id="ARBA00022927"/>
    </source>
</evidence>
<keyword evidence="3 9" id="KW-1003">Cell membrane</keyword>
<gene>
    <name evidence="12" type="ORF">CMC5_050790</name>
</gene>
<feature type="region of interest" description="Disordered" evidence="10">
    <location>
        <begin position="94"/>
        <end position="198"/>
    </location>
</feature>
<dbReference type="GO" id="GO:0008320">
    <property type="term" value="F:protein transmembrane transporter activity"/>
    <property type="evidence" value="ECO:0007669"/>
    <property type="project" value="UniProtKB-UniRule"/>
</dbReference>
<reference evidence="12 13" key="1">
    <citation type="submission" date="2015-07" db="EMBL/GenBank/DDBJ databases">
        <title>Genome analysis of myxobacterium Chondromyces crocatus Cm c5 reveals a high potential for natural compound synthesis and the genetic basis for the loss of fruiting body formation.</title>
        <authorList>
            <person name="Zaburannyi N."/>
            <person name="Bunk B."/>
            <person name="Maier J."/>
            <person name="Overmann J."/>
            <person name="Mueller R."/>
        </authorList>
    </citation>
    <scope>NUCLEOTIDE SEQUENCE [LARGE SCALE GENOMIC DNA]</scope>
    <source>
        <strain evidence="12 13">Cm c5</strain>
    </source>
</reference>
<dbReference type="Pfam" id="PF02416">
    <property type="entry name" value="TatA_B_E"/>
    <property type="match status" value="1"/>
</dbReference>
<organism evidence="12 13">
    <name type="scientific">Chondromyces crocatus</name>
    <dbReference type="NCBI Taxonomy" id="52"/>
    <lineage>
        <taxon>Bacteria</taxon>
        <taxon>Pseudomonadati</taxon>
        <taxon>Myxococcota</taxon>
        <taxon>Polyangia</taxon>
        <taxon>Polyangiales</taxon>
        <taxon>Polyangiaceae</taxon>
        <taxon>Chondromyces</taxon>
    </lineage>
</organism>
<dbReference type="OrthoDB" id="5519960at2"/>
<dbReference type="HAMAP" id="MF_00237">
    <property type="entry name" value="TatB"/>
    <property type="match status" value="1"/>
</dbReference>
<keyword evidence="13" id="KW-1185">Reference proteome</keyword>
<evidence type="ECO:0000256" key="8">
    <source>
        <dbReference type="ARBA" id="ARBA00023136"/>
    </source>
</evidence>
<evidence type="ECO:0000256" key="4">
    <source>
        <dbReference type="ARBA" id="ARBA00022692"/>
    </source>
</evidence>
<dbReference type="PRINTS" id="PR01506">
    <property type="entry name" value="TATBPROTEIN"/>
</dbReference>
<keyword evidence="5 9" id="KW-0653">Protein transport</keyword>
<keyword evidence="6 9" id="KW-1133">Transmembrane helix</keyword>
<evidence type="ECO:0000256" key="3">
    <source>
        <dbReference type="ARBA" id="ARBA00022475"/>
    </source>
</evidence>
<evidence type="ECO:0000313" key="13">
    <source>
        <dbReference type="Proteomes" id="UP000067626"/>
    </source>
</evidence>
<keyword evidence="2 9" id="KW-0813">Transport</keyword>
<feature type="compositionally biased region" description="Basic and acidic residues" evidence="10">
    <location>
        <begin position="123"/>
        <end position="132"/>
    </location>
</feature>
<dbReference type="AlphaFoldDB" id="A0A0K1EJQ5"/>
<dbReference type="Proteomes" id="UP000067626">
    <property type="component" value="Chromosome"/>
</dbReference>
<keyword evidence="8 9" id="KW-0472">Membrane</keyword>
<keyword evidence="4 9" id="KW-0812">Transmembrane</keyword>
<keyword evidence="7 9" id="KW-0811">Translocation</keyword>
<dbReference type="EMBL" id="CP012159">
    <property type="protein sequence ID" value="AKT40922.1"/>
    <property type="molecule type" value="Genomic_DNA"/>
</dbReference>
<dbReference type="STRING" id="52.CMC5_050790"/>
<dbReference type="GO" id="GO:0043953">
    <property type="term" value="P:protein transport by the Tat complex"/>
    <property type="evidence" value="ECO:0007669"/>
    <property type="project" value="UniProtKB-UniRule"/>
</dbReference>
<dbReference type="GO" id="GO:0033281">
    <property type="term" value="C:TAT protein transport complex"/>
    <property type="evidence" value="ECO:0007669"/>
    <property type="project" value="UniProtKB-UniRule"/>
</dbReference>
<evidence type="ECO:0000256" key="11">
    <source>
        <dbReference type="SAM" id="Phobius"/>
    </source>
</evidence>
<evidence type="ECO:0000256" key="1">
    <source>
        <dbReference type="ARBA" id="ARBA00004167"/>
    </source>
</evidence>
<feature type="compositionally biased region" description="Acidic residues" evidence="10">
    <location>
        <begin position="113"/>
        <end position="122"/>
    </location>
</feature>
<feature type="compositionally biased region" description="Low complexity" evidence="10">
    <location>
        <begin position="166"/>
        <end position="198"/>
    </location>
</feature>
<comment type="subcellular location">
    <subcellularLocation>
        <location evidence="9">Cell membrane</location>
        <topology evidence="9">Single-pass membrane protein</topology>
    </subcellularLocation>
    <subcellularLocation>
        <location evidence="1">Membrane</location>
        <topology evidence="1">Single-pass membrane protein</topology>
    </subcellularLocation>
</comment>
<sequence length="198" mass="20827">MFGFSFGEILVLVIVGIVVVGPRKLPQMMRTLGQWVSKIRRMSTDLRAQSGIDDLIRQEGLERELRELRSLSRVNVIETLVNPVSGAATAGAVASAAPRLPTPAAPPIHDATTYEDDDDEDDGIKPIREREYPALGCDAYGAFPDDAEPYTGAFGEASPPAPAAPPLQADAGTAATTDENAAAAPTPSTTAAPDRATT</sequence>
<dbReference type="InterPro" id="IPR018448">
    <property type="entry name" value="TatB"/>
</dbReference>
<accession>A0A0K1EJQ5</accession>
<evidence type="ECO:0000256" key="2">
    <source>
        <dbReference type="ARBA" id="ARBA00022448"/>
    </source>
</evidence>
<feature type="transmembrane region" description="Helical" evidence="11">
    <location>
        <begin position="6"/>
        <end position="22"/>
    </location>
</feature>
<dbReference type="RefSeq" id="WP_050432789.1">
    <property type="nucleotide sequence ID" value="NZ_CP012159.1"/>
</dbReference>
<dbReference type="KEGG" id="ccro:CMC5_050790"/>
<evidence type="ECO:0000313" key="12">
    <source>
        <dbReference type="EMBL" id="AKT40922.1"/>
    </source>
</evidence>
<name>A0A0K1EJQ5_CHOCO</name>
<evidence type="ECO:0000256" key="9">
    <source>
        <dbReference type="HAMAP-Rule" id="MF_00237"/>
    </source>
</evidence>
<protein>
    <recommendedName>
        <fullName evidence="9">Sec-independent protein translocase protein TatB homolog</fullName>
    </recommendedName>
</protein>
<dbReference type="InterPro" id="IPR003369">
    <property type="entry name" value="TatA/B/E"/>
</dbReference>
<evidence type="ECO:0000256" key="10">
    <source>
        <dbReference type="SAM" id="MobiDB-lite"/>
    </source>
</evidence>
<dbReference type="Gene3D" id="1.20.5.3310">
    <property type="match status" value="1"/>
</dbReference>
<dbReference type="NCBIfam" id="TIGR01410">
    <property type="entry name" value="tatB"/>
    <property type="match status" value="1"/>
</dbReference>
<evidence type="ECO:0000256" key="6">
    <source>
        <dbReference type="ARBA" id="ARBA00022989"/>
    </source>
</evidence>